<keyword evidence="2" id="KW-1185">Reference proteome</keyword>
<comment type="caution">
    <text evidence="1">The sequence shown here is derived from an EMBL/GenBank/DDBJ whole genome shotgun (WGS) entry which is preliminary data.</text>
</comment>
<reference evidence="1 2" key="1">
    <citation type="submission" date="2013-01" db="EMBL/GenBank/DDBJ databases">
        <title>Whole genome shotgun sequence of Gordonia soli NBRC 108243.</title>
        <authorList>
            <person name="Isaki-Nakamura S."/>
            <person name="Hosoyama A."/>
            <person name="Tsuchikane K."/>
            <person name="Ando Y."/>
            <person name="Baba S."/>
            <person name="Ohji S."/>
            <person name="Hamada M."/>
            <person name="Tamura T."/>
            <person name="Yamazoe A."/>
            <person name="Yamazaki S."/>
            <person name="Fujita N."/>
        </authorList>
    </citation>
    <scope>NUCLEOTIDE SEQUENCE [LARGE SCALE GENOMIC DNA]</scope>
    <source>
        <strain evidence="1 2">NBRC 108243</strain>
    </source>
</reference>
<evidence type="ECO:0000313" key="2">
    <source>
        <dbReference type="Proteomes" id="UP000011666"/>
    </source>
</evidence>
<name>M0QS00_9ACTN</name>
<organism evidence="1 2">
    <name type="scientific">Gordonia soli NBRC 108243</name>
    <dbReference type="NCBI Taxonomy" id="1223545"/>
    <lineage>
        <taxon>Bacteria</taxon>
        <taxon>Bacillati</taxon>
        <taxon>Actinomycetota</taxon>
        <taxon>Actinomycetes</taxon>
        <taxon>Mycobacteriales</taxon>
        <taxon>Gordoniaceae</taxon>
        <taxon>Gordonia</taxon>
    </lineage>
</organism>
<dbReference type="Proteomes" id="UP000011666">
    <property type="component" value="Unassembled WGS sequence"/>
</dbReference>
<gene>
    <name evidence="1" type="ORF">GS4_37_00090</name>
</gene>
<dbReference type="EMBL" id="BANX01000037">
    <property type="protein sequence ID" value="GAC70582.1"/>
    <property type="molecule type" value="Genomic_DNA"/>
</dbReference>
<evidence type="ECO:0000313" key="1">
    <source>
        <dbReference type="EMBL" id="GAC70582.1"/>
    </source>
</evidence>
<sequence length="142" mass="15123">MPVDGGRNCRWVGAVFGSDNGSYEEMMIMAFDKPPPTPSSLVTDAPPTAAQSDSVDELVAAYGELDAVLDRIAQLSADRCTDVEVVALAKANEVAGPADRLARASPLTFFVDRALGSVDRARERCTSLQYASRRGGVRISDT</sequence>
<protein>
    <submittedName>
        <fullName evidence="1">Uncharacterized protein</fullName>
    </submittedName>
</protein>
<accession>M0QS00</accession>
<dbReference type="AlphaFoldDB" id="M0QS00"/>
<proteinExistence type="predicted"/>